<comment type="caution">
    <text evidence="2">The sequence shown here is derived from an EMBL/GenBank/DDBJ whole genome shotgun (WGS) entry which is preliminary data.</text>
</comment>
<dbReference type="Proteomes" id="UP000257109">
    <property type="component" value="Unassembled WGS sequence"/>
</dbReference>
<dbReference type="OrthoDB" id="1737256at2759"/>
<evidence type="ECO:0000313" key="2">
    <source>
        <dbReference type="EMBL" id="RDX99037.1"/>
    </source>
</evidence>
<dbReference type="InterPro" id="IPR029472">
    <property type="entry name" value="Copia-like_N"/>
</dbReference>
<evidence type="ECO:0000313" key="3">
    <source>
        <dbReference type="Proteomes" id="UP000257109"/>
    </source>
</evidence>
<proteinExistence type="predicted"/>
<dbReference type="Pfam" id="PF14244">
    <property type="entry name" value="Retrotran_gag_3"/>
    <property type="match status" value="1"/>
</dbReference>
<accession>A0A371H8C1</accession>
<keyword evidence="3" id="KW-1185">Reference proteome</keyword>
<name>A0A371H8C1_MUCPR</name>
<gene>
    <name evidence="2" type="ORF">CR513_17972</name>
</gene>
<organism evidence="2 3">
    <name type="scientific">Mucuna pruriens</name>
    <name type="common">Velvet bean</name>
    <name type="synonym">Dolichos pruriens</name>
    <dbReference type="NCBI Taxonomy" id="157652"/>
    <lineage>
        <taxon>Eukaryota</taxon>
        <taxon>Viridiplantae</taxon>
        <taxon>Streptophyta</taxon>
        <taxon>Embryophyta</taxon>
        <taxon>Tracheophyta</taxon>
        <taxon>Spermatophyta</taxon>
        <taxon>Magnoliopsida</taxon>
        <taxon>eudicotyledons</taxon>
        <taxon>Gunneridae</taxon>
        <taxon>Pentapetalae</taxon>
        <taxon>rosids</taxon>
        <taxon>fabids</taxon>
        <taxon>Fabales</taxon>
        <taxon>Fabaceae</taxon>
        <taxon>Papilionoideae</taxon>
        <taxon>50 kb inversion clade</taxon>
        <taxon>NPAAA clade</taxon>
        <taxon>indigoferoid/millettioid clade</taxon>
        <taxon>Phaseoleae</taxon>
        <taxon>Mucuna</taxon>
    </lineage>
</organism>
<dbReference type="AlphaFoldDB" id="A0A371H8C1"/>
<feature type="domain" description="Retrotransposon Copia-like N-terminal" evidence="1">
    <location>
        <begin position="20"/>
        <end position="66"/>
    </location>
</feature>
<reference evidence="2" key="1">
    <citation type="submission" date="2018-05" db="EMBL/GenBank/DDBJ databases">
        <title>Draft genome of Mucuna pruriens seed.</title>
        <authorList>
            <person name="Nnadi N.E."/>
            <person name="Vos R."/>
            <person name="Hasami M.H."/>
            <person name="Devisetty U.K."/>
            <person name="Aguiy J.C."/>
        </authorList>
    </citation>
    <scope>NUCLEOTIDE SEQUENCE [LARGE SCALE GENOMIC DNA]</scope>
    <source>
        <strain evidence="2">JCA_2017</strain>
    </source>
</reference>
<sequence>MTTPNYSYFATNPSNHYYMHPNENPSLILVTPLLDSKNYQIWAKTMKVALISKNKLKFVDGCLPPPQLYDLLYEALIRCNSRKGRDRLSQLKWTGAETELAIVCEKGTETESDKWCERGSIRNRSIDVEGAKAKLAKWCEKGLRRSRPAGVVGGRGGAGQLEWKGGRGGVGQWVWKGWTIRWHPRVVEK</sequence>
<dbReference type="PANTHER" id="PTHR37610:SF55">
    <property type="entry name" value="RETROTRANSPOSON COPIA-LIKE N-TERMINAL DOMAIN-CONTAINING PROTEIN"/>
    <property type="match status" value="1"/>
</dbReference>
<dbReference type="PANTHER" id="PTHR37610">
    <property type="entry name" value="CCHC-TYPE DOMAIN-CONTAINING PROTEIN"/>
    <property type="match status" value="1"/>
</dbReference>
<evidence type="ECO:0000259" key="1">
    <source>
        <dbReference type="Pfam" id="PF14244"/>
    </source>
</evidence>
<feature type="non-terminal residue" evidence="2">
    <location>
        <position position="1"/>
    </location>
</feature>
<dbReference type="EMBL" id="QJKJ01003320">
    <property type="protein sequence ID" value="RDX99037.1"/>
    <property type="molecule type" value="Genomic_DNA"/>
</dbReference>
<protein>
    <recommendedName>
        <fullName evidence="1">Retrotransposon Copia-like N-terminal domain-containing protein</fullName>
    </recommendedName>
</protein>